<name>A0A830B3V6_9LAMI</name>
<evidence type="ECO:0000256" key="1">
    <source>
        <dbReference type="ARBA" id="ARBA00004613"/>
    </source>
</evidence>
<proteinExistence type="inferred from homology"/>
<dbReference type="GO" id="GO:0060320">
    <property type="term" value="P:rejection of self pollen"/>
    <property type="evidence" value="ECO:0007669"/>
    <property type="project" value="UniProtKB-KW"/>
</dbReference>
<evidence type="ECO:0000313" key="8">
    <source>
        <dbReference type="Proteomes" id="UP000653305"/>
    </source>
</evidence>
<comment type="subcellular location">
    <subcellularLocation>
        <location evidence="1">Secreted</location>
    </subcellularLocation>
</comment>
<organism evidence="7 8">
    <name type="scientific">Phtheirospermum japonicum</name>
    <dbReference type="NCBI Taxonomy" id="374723"/>
    <lineage>
        <taxon>Eukaryota</taxon>
        <taxon>Viridiplantae</taxon>
        <taxon>Streptophyta</taxon>
        <taxon>Embryophyta</taxon>
        <taxon>Tracheophyta</taxon>
        <taxon>Spermatophyta</taxon>
        <taxon>Magnoliopsida</taxon>
        <taxon>eudicotyledons</taxon>
        <taxon>Gunneridae</taxon>
        <taxon>Pentapetalae</taxon>
        <taxon>asterids</taxon>
        <taxon>lamiids</taxon>
        <taxon>Lamiales</taxon>
        <taxon>Orobanchaceae</taxon>
        <taxon>Orobanchaceae incertae sedis</taxon>
        <taxon>Phtheirospermum</taxon>
    </lineage>
</organism>
<evidence type="ECO:0000256" key="4">
    <source>
        <dbReference type="ARBA" id="ARBA00022525"/>
    </source>
</evidence>
<dbReference type="AlphaFoldDB" id="A0A830B3V6"/>
<keyword evidence="8" id="KW-1185">Reference proteome</keyword>
<evidence type="ECO:0008006" key="9">
    <source>
        <dbReference type="Google" id="ProtNLM"/>
    </source>
</evidence>
<evidence type="ECO:0000256" key="6">
    <source>
        <dbReference type="SAM" id="SignalP"/>
    </source>
</evidence>
<evidence type="ECO:0000256" key="2">
    <source>
        <dbReference type="ARBA" id="ARBA00005581"/>
    </source>
</evidence>
<reference evidence="7" key="1">
    <citation type="submission" date="2020-07" db="EMBL/GenBank/DDBJ databases">
        <title>Ethylene signaling mediates host invasion by parasitic plants.</title>
        <authorList>
            <person name="Yoshida S."/>
        </authorList>
    </citation>
    <scope>NUCLEOTIDE SEQUENCE</scope>
    <source>
        <strain evidence="7">Okayama</strain>
    </source>
</reference>
<feature type="signal peptide" evidence="6">
    <location>
        <begin position="1"/>
        <end position="26"/>
    </location>
</feature>
<feature type="chain" id="PRO_5032603405" description="S-protein homolog" evidence="6">
    <location>
        <begin position="27"/>
        <end position="152"/>
    </location>
</feature>
<comment type="caution">
    <text evidence="7">The sequence shown here is derived from an EMBL/GenBank/DDBJ whole genome shotgun (WGS) entry which is preliminary data.</text>
</comment>
<dbReference type="Pfam" id="PF05938">
    <property type="entry name" value="Self-incomp_S1"/>
    <property type="match status" value="1"/>
</dbReference>
<accession>A0A830B3V6</accession>
<dbReference type="Proteomes" id="UP000653305">
    <property type="component" value="Unassembled WGS sequence"/>
</dbReference>
<evidence type="ECO:0000256" key="5">
    <source>
        <dbReference type="ARBA" id="ARBA00022729"/>
    </source>
</evidence>
<keyword evidence="3" id="KW-0713">Self-incompatibility</keyword>
<keyword evidence="4" id="KW-0964">Secreted</keyword>
<evidence type="ECO:0000256" key="3">
    <source>
        <dbReference type="ARBA" id="ARBA00022471"/>
    </source>
</evidence>
<dbReference type="EMBL" id="BMAC01000007">
    <property type="protein sequence ID" value="GFP79333.1"/>
    <property type="molecule type" value="Genomic_DNA"/>
</dbReference>
<keyword evidence="5 6" id="KW-0732">Signal</keyword>
<comment type="similarity">
    <text evidence="2">Belongs to the plant self-incompatibility (S1) protein family.</text>
</comment>
<dbReference type="GO" id="GO:0005576">
    <property type="term" value="C:extracellular region"/>
    <property type="evidence" value="ECO:0007669"/>
    <property type="project" value="UniProtKB-SubCell"/>
</dbReference>
<evidence type="ECO:0000313" key="7">
    <source>
        <dbReference type="EMBL" id="GFP79333.1"/>
    </source>
</evidence>
<protein>
    <recommendedName>
        <fullName evidence="9">S-protein homolog</fullName>
    </recommendedName>
</protein>
<gene>
    <name evidence="7" type="ORF">PHJA_000076800</name>
</gene>
<sequence>MHTTNMHAAILLLAAILLHVPTTAHADTKDEGTVVVVTNNHTNYLSIRCFSFDDNFDVTHLPAGGQYKFRVRKRLIYPSSTMFNCSTNMGTFIAYKYNYKCAEKTYKTCDWRFDEDSAYRWGPTQRQWYAYDYAPNYESLNRGGVIKGYFAN</sequence>
<dbReference type="InterPro" id="IPR010264">
    <property type="entry name" value="Self-incomp_S1"/>
</dbReference>
<dbReference type="OrthoDB" id="1287638at2759"/>